<feature type="region of interest" description="Disordered" evidence="1">
    <location>
        <begin position="1"/>
        <end position="23"/>
    </location>
</feature>
<keyword evidence="3" id="KW-1185">Reference proteome</keyword>
<dbReference type="AlphaFoldDB" id="A0A4Y2DFZ1"/>
<accession>A0A4Y2DFZ1</accession>
<evidence type="ECO:0000313" key="2">
    <source>
        <dbReference type="EMBL" id="GBM15047.1"/>
    </source>
</evidence>
<organism evidence="2 3">
    <name type="scientific">Araneus ventricosus</name>
    <name type="common">Orbweaver spider</name>
    <name type="synonym">Epeira ventricosa</name>
    <dbReference type="NCBI Taxonomy" id="182803"/>
    <lineage>
        <taxon>Eukaryota</taxon>
        <taxon>Metazoa</taxon>
        <taxon>Ecdysozoa</taxon>
        <taxon>Arthropoda</taxon>
        <taxon>Chelicerata</taxon>
        <taxon>Arachnida</taxon>
        <taxon>Araneae</taxon>
        <taxon>Araneomorphae</taxon>
        <taxon>Entelegynae</taxon>
        <taxon>Araneoidea</taxon>
        <taxon>Araneidae</taxon>
        <taxon>Araneus</taxon>
    </lineage>
</organism>
<dbReference type="Proteomes" id="UP000499080">
    <property type="component" value="Unassembled WGS sequence"/>
</dbReference>
<proteinExistence type="predicted"/>
<protein>
    <submittedName>
        <fullName evidence="2">Uncharacterized protein</fullName>
    </submittedName>
</protein>
<evidence type="ECO:0000313" key="3">
    <source>
        <dbReference type="Proteomes" id="UP000499080"/>
    </source>
</evidence>
<name>A0A4Y2DFZ1_ARAVE</name>
<sequence length="90" mass="10260">MTRTTPELAPPLQTSAPNQREDAWPPTYDLAYNKINTQQIFNEIGFRTWNPLAPEPRPYHWAIVAFEKSELISNSRSLVTGIVCGFNIVK</sequence>
<dbReference type="EMBL" id="BGPR01000353">
    <property type="protein sequence ID" value="GBM15047.1"/>
    <property type="molecule type" value="Genomic_DNA"/>
</dbReference>
<gene>
    <name evidence="2" type="ORF">AVEN_266930_1</name>
</gene>
<comment type="caution">
    <text evidence="2">The sequence shown here is derived from an EMBL/GenBank/DDBJ whole genome shotgun (WGS) entry which is preliminary data.</text>
</comment>
<reference evidence="2 3" key="1">
    <citation type="journal article" date="2019" name="Sci. Rep.">
        <title>Orb-weaving spider Araneus ventricosus genome elucidates the spidroin gene catalogue.</title>
        <authorList>
            <person name="Kono N."/>
            <person name="Nakamura H."/>
            <person name="Ohtoshi R."/>
            <person name="Moran D.A.P."/>
            <person name="Shinohara A."/>
            <person name="Yoshida Y."/>
            <person name="Fujiwara M."/>
            <person name="Mori M."/>
            <person name="Tomita M."/>
            <person name="Arakawa K."/>
        </authorList>
    </citation>
    <scope>NUCLEOTIDE SEQUENCE [LARGE SCALE GENOMIC DNA]</scope>
</reference>
<evidence type="ECO:0000256" key="1">
    <source>
        <dbReference type="SAM" id="MobiDB-lite"/>
    </source>
</evidence>